<organism evidence="1 2">
    <name type="scientific">Xenorhabdus nematophila (strain ATCC 19061 / DSM 3370 / CCUG 14189 / LMG 1036 / NCIMB 9965 / AN6)</name>
    <dbReference type="NCBI Taxonomy" id="406817"/>
    <lineage>
        <taxon>Bacteria</taxon>
        <taxon>Pseudomonadati</taxon>
        <taxon>Pseudomonadota</taxon>
        <taxon>Gammaproteobacteria</taxon>
        <taxon>Enterobacterales</taxon>
        <taxon>Morganellaceae</taxon>
        <taxon>Xenorhabdus</taxon>
    </lineage>
</organism>
<dbReference type="KEGG" id="xne:XNC1_3151"/>
<protein>
    <submittedName>
        <fullName evidence="1">Uncharacterized protein</fullName>
    </submittedName>
</protein>
<evidence type="ECO:0000313" key="1">
    <source>
        <dbReference type="EMBL" id="CBJ91203.1"/>
    </source>
</evidence>
<keyword evidence="2" id="KW-1185">Reference proteome</keyword>
<dbReference type="Proteomes" id="UP000008075">
    <property type="component" value="Chromosome"/>
</dbReference>
<accession>D3VKU5</accession>
<name>D3VKU5_XENNA</name>
<gene>
    <name evidence="1" type="ordered locus">XNC1_3151</name>
</gene>
<dbReference type="HOGENOM" id="CLU_3086331_0_0_6"/>
<reference evidence="1 2" key="1">
    <citation type="journal article" date="2011" name="PLoS ONE">
        <title>The entomopathogenic bacterial endosymbionts xenorhabdus and photorhabdus: convergent lifestyles from divergent genomes.</title>
        <authorList>
            <person name="Chaston J.M."/>
            <person name="Suen G."/>
            <person name="Tucker S.L."/>
            <person name="Andersen A.W."/>
            <person name="Bhasin A."/>
            <person name="Bode E."/>
            <person name="Bode H.B."/>
            <person name="Brachmann A.O."/>
            <person name="Cowles C.E."/>
            <person name="Cowles K.N."/>
            <person name="Darby C."/>
            <person name="de Leon L."/>
            <person name="Drace K."/>
            <person name="Du Z."/>
            <person name="Givaudan A."/>
            <person name="Herbert Tran E.E."/>
            <person name="Jewell K.A."/>
            <person name="Knack J.J."/>
            <person name="Krasomil-Osterfeld K.C."/>
            <person name="Kukor R."/>
            <person name="Lanois A."/>
            <person name="Latreille P."/>
            <person name="Leimgruber N.K."/>
            <person name="Lipke C.M."/>
            <person name="Liu R."/>
            <person name="Lu X."/>
            <person name="Martens E.C."/>
            <person name="Marri P.R."/>
            <person name="Medigue C."/>
            <person name="Menard M.L."/>
            <person name="Miller N.M."/>
            <person name="Morales-Soto N."/>
            <person name="Norton S."/>
            <person name="Ogier J.C."/>
            <person name="Orchard S.S."/>
            <person name="Park D."/>
            <person name="Park Y."/>
            <person name="Qurollo B.A."/>
            <person name="Sugar D.R."/>
            <person name="Richards G.R."/>
            <person name="Rouy Z."/>
            <person name="Slominski B."/>
            <person name="Slominski K."/>
            <person name="Snyder H."/>
            <person name="Tjaden B.C."/>
            <person name="van der Hoeven R."/>
            <person name="Welch R.D."/>
            <person name="Wheeler C."/>
            <person name="Xiang B."/>
            <person name="Barbazuk B."/>
            <person name="Gaudriault S."/>
            <person name="Goodner B."/>
            <person name="Slater S.C."/>
            <person name="Forst S."/>
            <person name="Goldman B.S."/>
            <person name="Goodrich-Blair H."/>
        </authorList>
    </citation>
    <scope>NUCLEOTIDE SEQUENCE [LARGE SCALE GENOMIC DNA]</scope>
    <source>
        <strain evidence="2">ATCC 19061 / DSM 3370 / CCUG 14189 / LMG 1036 / NCIMB 9965 / AN6</strain>
    </source>
</reference>
<evidence type="ECO:0000313" key="2">
    <source>
        <dbReference type="Proteomes" id="UP000008075"/>
    </source>
</evidence>
<sequence>MVAVRSAFESLLHASQFVCYETWNLVNYMRLVLLLLELREPAAICISVLVEI</sequence>
<proteinExistence type="predicted"/>
<dbReference type="AlphaFoldDB" id="D3VKU5"/>
<dbReference type="EMBL" id="FN667742">
    <property type="protein sequence ID" value="CBJ91203.1"/>
    <property type="molecule type" value="Genomic_DNA"/>
</dbReference>